<dbReference type="Pfam" id="PF00176">
    <property type="entry name" value="SNF2-rel_dom"/>
    <property type="match status" value="1"/>
</dbReference>
<dbReference type="InterPro" id="IPR001650">
    <property type="entry name" value="Helicase_C-like"/>
</dbReference>
<feature type="domain" description="Helicase ATP-binding" evidence="8">
    <location>
        <begin position="707"/>
        <end position="904"/>
    </location>
</feature>
<dbReference type="GO" id="GO:0080188">
    <property type="term" value="P:gene silencing by siRNA-directed DNA methylation"/>
    <property type="evidence" value="ECO:0007669"/>
    <property type="project" value="InterPro"/>
</dbReference>
<dbReference type="PANTHER" id="PTHR45821">
    <property type="entry name" value="SNF2 DOMAIN-CONTAINING PROTEIN CLASSY 2-RELATED"/>
    <property type="match status" value="1"/>
</dbReference>
<dbReference type="InterPro" id="IPR014001">
    <property type="entry name" value="Helicase_ATP-bd"/>
</dbReference>
<evidence type="ECO:0000256" key="2">
    <source>
        <dbReference type="ARBA" id="ARBA00022741"/>
    </source>
</evidence>
<evidence type="ECO:0000256" key="5">
    <source>
        <dbReference type="ARBA" id="ARBA00022840"/>
    </source>
</evidence>
<proteinExistence type="predicted"/>
<dbReference type="AlphaFoldDB" id="A0A2G9GRS9"/>
<gene>
    <name evidence="10" type="ORF">CDL12_19426</name>
</gene>
<dbReference type="SMART" id="SM00487">
    <property type="entry name" value="DEXDc"/>
    <property type="match status" value="1"/>
</dbReference>
<dbReference type="CDD" id="cd18793">
    <property type="entry name" value="SF2_C_SNF"/>
    <property type="match status" value="1"/>
</dbReference>
<dbReference type="GO" id="GO:0005524">
    <property type="term" value="F:ATP binding"/>
    <property type="evidence" value="ECO:0007669"/>
    <property type="project" value="UniProtKB-KW"/>
</dbReference>
<organism evidence="10 11">
    <name type="scientific">Handroanthus impetiginosus</name>
    <dbReference type="NCBI Taxonomy" id="429701"/>
    <lineage>
        <taxon>Eukaryota</taxon>
        <taxon>Viridiplantae</taxon>
        <taxon>Streptophyta</taxon>
        <taxon>Embryophyta</taxon>
        <taxon>Tracheophyta</taxon>
        <taxon>Spermatophyta</taxon>
        <taxon>Magnoliopsida</taxon>
        <taxon>eudicotyledons</taxon>
        <taxon>Gunneridae</taxon>
        <taxon>Pentapetalae</taxon>
        <taxon>asterids</taxon>
        <taxon>lamiids</taxon>
        <taxon>Lamiales</taxon>
        <taxon>Bignoniaceae</taxon>
        <taxon>Crescentiina</taxon>
        <taxon>Tabebuia alliance</taxon>
        <taxon>Handroanthus</taxon>
    </lineage>
</organism>
<feature type="compositionally biased region" description="Polar residues" evidence="7">
    <location>
        <begin position="108"/>
        <end position="124"/>
    </location>
</feature>
<feature type="compositionally biased region" description="Low complexity" evidence="7">
    <location>
        <begin position="346"/>
        <end position="355"/>
    </location>
</feature>
<comment type="caution">
    <text evidence="10">The sequence shown here is derived from an EMBL/GenBank/DDBJ whole genome shotgun (WGS) entry which is preliminary data.</text>
</comment>
<dbReference type="Gene3D" id="3.40.50.10810">
    <property type="entry name" value="Tandem AAA-ATPase domain"/>
    <property type="match status" value="1"/>
</dbReference>
<keyword evidence="11" id="KW-1185">Reference proteome</keyword>
<dbReference type="InterPro" id="IPR000330">
    <property type="entry name" value="SNF2_N"/>
</dbReference>
<dbReference type="PANTHER" id="PTHR45821:SF25">
    <property type="entry name" value="HELICASE ATP-BINDING DOMAIN-CONTAINING PROTEIN"/>
    <property type="match status" value="1"/>
</dbReference>
<keyword evidence="2" id="KW-0547">Nucleotide-binding</keyword>
<comment type="subcellular location">
    <subcellularLocation>
        <location evidence="1">Nucleus</location>
    </subcellularLocation>
</comment>
<dbReference type="Gene3D" id="3.40.50.300">
    <property type="entry name" value="P-loop containing nucleotide triphosphate hydrolases"/>
    <property type="match status" value="1"/>
</dbReference>
<evidence type="ECO:0000256" key="4">
    <source>
        <dbReference type="ARBA" id="ARBA00022806"/>
    </source>
</evidence>
<dbReference type="STRING" id="429701.A0A2G9GRS9"/>
<dbReference type="Proteomes" id="UP000231279">
    <property type="component" value="Unassembled WGS sequence"/>
</dbReference>
<dbReference type="InterPro" id="IPR027417">
    <property type="entry name" value="P-loop_NTPase"/>
</dbReference>
<evidence type="ECO:0000256" key="1">
    <source>
        <dbReference type="ARBA" id="ARBA00004123"/>
    </source>
</evidence>
<evidence type="ECO:0000256" key="6">
    <source>
        <dbReference type="ARBA" id="ARBA00023242"/>
    </source>
</evidence>
<name>A0A2G9GRS9_9LAMI</name>
<feature type="region of interest" description="Disordered" evidence="7">
    <location>
        <begin position="105"/>
        <end position="148"/>
    </location>
</feature>
<reference evidence="11" key="1">
    <citation type="journal article" date="2018" name="Gigascience">
        <title>Genome assembly of the Pink Ipe (Handroanthus impetiginosus, Bignoniaceae), a highly valued, ecologically keystone Neotropical timber forest tree.</title>
        <authorList>
            <person name="Silva-Junior O.B."/>
            <person name="Grattapaglia D."/>
            <person name="Novaes E."/>
            <person name="Collevatti R.G."/>
        </authorList>
    </citation>
    <scope>NUCLEOTIDE SEQUENCE [LARGE SCALE GENOMIC DNA]</scope>
    <source>
        <strain evidence="11">cv. UFG-1</strain>
    </source>
</reference>
<evidence type="ECO:0000259" key="9">
    <source>
        <dbReference type="PROSITE" id="PS51194"/>
    </source>
</evidence>
<dbReference type="EMBL" id="NKXS01003933">
    <property type="protein sequence ID" value="PIN07993.1"/>
    <property type="molecule type" value="Genomic_DNA"/>
</dbReference>
<keyword evidence="6" id="KW-0539">Nucleus</keyword>
<dbReference type="SUPFAM" id="SSF52540">
    <property type="entry name" value="P-loop containing nucleoside triphosphate hydrolases"/>
    <property type="match status" value="2"/>
</dbReference>
<dbReference type="PROSITE" id="PS51194">
    <property type="entry name" value="HELICASE_CTER"/>
    <property type="match status" value="1"/>
</dbReference>
<feature type="domain" description="Helicase C-terminal" evidence="9">
    <location>
        <begin position="1045"/>
        <end position="1204"/>
    </location>
</feature>
<dbReference type="PROSITE" id="PS51192">
    <property type="entry name" value="HELICASE_ATP_BIND_1"/>
    <property type="match status" value="1"/>
</dbReference>
<dbReference type="EC" id="3.6.4.12" evidence="10"/>
<protein>
    <submittedName>
        <fullName evidence="10">DNA repair protein, SNF2 family</fullName>
        <ecNumber evidence="10">3.6.4.12</ecNumber>
    </submittedName>
</protein>
<evidence type="ECO:0000256" key="7">
    <source>
        <dbReference type="SAM" id="MobiDB-lite"/>
    </source>
</evidence>
<feature type="compositionally biased region" description="Polar residues" evidence="7">
    <location>
        <begin position="59"/>
        <end position="72"/>
    </location>
</feature>
<feature type="compositionally biased region" description="Basic and acidic residues" evidence="7">
    <location>
        <begin position="427"/>
        <end position="437"/>
    </location>
</feature>
<dbReference type="GO" id="GO:0003678">
    <property type="term" value="F:DNA helicase activity"/>
    <property type="evidence" value="ECO:0007669"/>
    <property type="project" value="UniProtKB-EC"/>
</dbReference>
<keyword evidence="5" id="KW-0067">ATP-binding</keyword>
<evidence type="ECO:0000259" key="8">
    <source>
        <dbReference type="PROSITE" id="PS51192"/>
    </source>
</evidence>
<evidence type="ECO:0000313" key="11">
    <source>
        <dbReference type="Proteomes" id="UP000231279"/>
    </source>
</evidence>
<feature type="compositionally biased region" description="Polar residues" evidence="7">
    <location>
        <begin position="189"/>
        <end position="199"/>
    </location>
</feature>
<dbReference type="InterPro" id="IPR049730">
    <property type="entry name" value="SNF2/RAD54-like_C"/>
</dbReference>
<sequence>MIQSVKQSNSYDEARNVFLSCVAERTRCKRDAYIEAISGHASAGISGPTCKNADETGSHGVSASNHRTQIKPTQRVRWQKKRFGDMDFEKIDKAEFMLSQKKRRLSNIRPSTDEAQNESYSVGTSRKAVDSVNQTISSDDCSKSYGPKDASLGSDQAWLKKSSSSLQIIAKAQTTIDVDKLVSLDNRCGSPSSEYVGTNSDSGESDKSSSFAEKGKRYNNIDSDKDSFQKIDESEFKSKKTNFSATSGENINKLRQKISFTEKIDENRVEREVSSYSRQKKNNEYWEKNLHDDDVKNSYVQCLSSDSSSHINGENIDIFRQDDEVNSYQKIIKKPSEVHSVPLVISDDSGSSSADNGFHSSGDEDFEVDSYSSDDIELLCSNVEARKNVTKNNGICHKQEAKVAKRAPKRKRLSDGEKSHKQPAFHRQKELKTPEEKEEIHKILGDDANSERGSKQNVAEVRLTDEMKKLNETKKFSSESHDLCRMFAYSILETAPILEKEKSDEENKQQAAVQTQNNLPSKFRFENEVLKEVEKTEYEKEIERLFSELEFNLGLDEVGSFNYHEVDQENANVFAKETQHKRCVKGKHELILEDDEGLICIYCRHVALGPKDVMPQWVEKTHRESERKRNSEAEQPLEFNELHIQSSTDNLAGISNSTNGTVWSIKPGIRESMYEHQQEGFEFLWKNLAGSIKLNELKRDNTGGVGGCIISHAPGTGKTRLTIVFVETYLKLFRYCRPMIIAPASMLLTWEEEFKKWNVEFPFHNLSNPELSGRENKAALEVLGGTHGRKNDVIRLVKISSWNIGSSVLGISYSLFEKLTGETYIKGKKKKVIMDDKMKAMRKILLEKPGLVVLDEGHTPRNERSNIWNVLLKLQTEKRVILSGTPFQNNFAELFNTLRIVRPAIADELAKEKTFAEMIALRKKSRRETSRSTFISDHAVEKLKFLMSPFVHVHKGTILQKSLPGLRDCVVLLKPQSLQKTLIEQLEGFSTSFEFEHKVALISVHPYLFQHCDSTEDQKVGIDLAAVEASKLNPNEGDKTKFIMEFVRLSVAMNEKVLIFSQYIQPLELIKEQMKDIFSWIEGKQILQMQGKLEQKQRQILINMFNDPHSESKVMLASTRCCSEGISLVGASRVILLDVVWNPSVERQAICRAYRIGQKKFVYTYHLMTCGTTEADKYCRQAEKERLSELVFTSSSNESCKEKHCPVGIEDRILEEMVGHEKLKGMFEKIINQPKDKNLIQSFGLTS</sequence>
<dbReference type="InterPro" id="IPR044567">
    <property type="entry name" value="CLSY/DRD1"/>
</dbReference>
<evidence type="ECO:0000256" key="3">
    <source>
        <dbReference type="ARBA" id="ARBA00022801"/>
    </source>
</evidence>
<keyword evidence="3 10" id="KW-0378">Hydrolase</keyword>
<evidence type="ECO:0000313" key="10">
    <source>
        <dbReference type="EMBL" id="PIN07993.1"/>
    </source>
</evidence>
<dbReference type="InterPro" id="IPR038718">
    <property type="entry name" value="SNF2-like_sf"/>
</dbReference>
<feature type="region of interest" description="Disordered" evidence="7">
    <location>
        <begin position="346"/>
        <end position="366"/>
    </location>
</feature>
<dbReference type="OrthoDB" id="910932at2759"/>
<feature type="region of interest" description="Disordered" evidence="7">
    <location>
        <begin position="44"/>
        <end position="73"/>
    </location>
</feature>
<dbReference type="GO" id="GO:0016787">
    <property type="term" value="F:hydrolase activity"/>
    <property type="evidence" value="ECO:0007669"/>
    <property type="project" value="UniProtKB-KW"/>
</dbReference>
<dbReference type="GO" id="GO:0005634">
    <property type="term" value="C:nucleus"/>
    <property type="evidence" value="ECO:0007669"/>
    <property type="project" value="UniProtKB-SubCell"/>
</dbReference>
<dbReference type="SMART" id="SM00490">
    <property type="entry name" value="HELICc"/>
    <property type="match status" value="1"/>
</dbReference>
<feature type="region of interest" description="Disordered" evidence="7">
    <location>
        <begin position="400"/>
        <end position="437"/>
    </location>
</feature>
<feature type="region of interest" description="Disordered" evidence="7">
    <location>
        <begin position="189"/>
        <end position="224"/>
    </location>
</feature>
<keyword evidence="4" id="KW-0347">Helicase</keyword>
<accession>A0A2G9GRS9</accession>
<dbReference type="Pfam" id="PF00271">
    <property type="entry name" value="Helicase_C"/>
    <property type="match status" value="1"/>
</dbReference>